<evidence type="ECO:0000313" key="2">
    <source>
        <dbReference type="Proteomes" id="UP001178461"/>
    </source>
</evidence>
<sequence>MRTDLLPFCRVLGGYCQAPRTVNCPFGENTLGFCGPHARCCRRGSRSRAFLVLKEIVTDETTLCTVLGGFCQGPITVNCTFGEITNVSCGPNARCCRNEPPLCTLLGGFCLAPRTENCTYEEITNVSCGPNARCCRRQFGCELAGGTCQFPATTKCTYGEIVWVSCGANAICCSRIPLECRRAGGFCQTPKTENCAFGDIQDGYCSDDDARCCSEEPPLCRALGGFCQFPITVECAFAEFSRISCGPNARCCWRIGRLRLPVLEFRCFEGSSRFRCATPPTPLTLGALTSLPGSRGVAERHTPEHQVLRTSDLRFFSGEP</sequence>
<dbReference type="Proteomes" id="UP001178461">
    <property type="component" value="Chromosome 3"/>
</dbReference>
<name>A0AA35P4K4_9SAUR</name>
<dbReference type="AlphaFoldDB" id="A0AA35P4K4"/>
<organism evidence="1 2">
    <name type="scientific">Podarcis lilfordi</name>
    <name type="common">Lilford's wall lizard</name>
    <dbReference type="NCBI Taxonomy" id="74358"/>
    <lineage>
        <taxon>Eukaryota</taxon>
        <taxon>Metazoa</taxon>
        <taxon>Chordata</taxon>
        <taxon>Craniata</taxon>
        <taxon>Vertebrata</taxon>
        <taxon>Euteleostomi</taxon>
        <taxon>Lepidosauria</taxon>
        <taxon>Squamata</taxon>
        <taxon>Bifurcata</taxon>
        <taxon>Unidentata</taxon>
        <taxon>Episquamata</taxon>
        <taxon>Laterata</taxon>
        <taxon>Lacertibaenia</taxon>
        <taxon>Lacertidae</taxon>
        <taxon>Podarcis</taxon>
    </lineage>
</organism>
<proteinExistence type="predicted"/>
<keyword evidence="2" id="KW-1185">Reference proteome</keyword>
<gene>
    <name evidence="1" type="ORF">PODLI_1B039290</name>
</gene>
<reference evidence="1" key="1">
    <citation type="submission" date="2022-12" db="EMBL/GenBank/DDBJ databases">
        <authorList>
            <person name="Alioto T."/>
            <person name="Alioto T."/>
            <person name="Gomez Garrido J."/>
        </authorList>
    </citation>
    <scope>NUCLEOTIDE SEQUENCE</scope>
</reference>
<dbReference type="EMBL" id="OX395128">
    <property type="protein sequence ID" value="CAI5771442.1"/>
    <property type="molecule type" value="Genomic_DNA"/>
</dbReference>
<evidence type="ECO:0000313" key="1">
    <source>
        <dbReference type="EMBL" id="CAI5771442.1"/>
    </source>
</evidence>
<protein>
    <submittedName>
        <fullName evidence="1">Uncharacterized protein</fullName>
    </submittedName>
</protein>
<accession>A0AA35P4K4</accession>